<evidence type="ECO:0000313" key="11">
    <source>
        <dbReference type="Proteomes" id="UP000831495"/>
    </source>
</evidence>
<feature type="binding site" evidence="8">
    <location>
        <position position="11"/>
    </location>
    <ligand>
        <name>substrate</name>
    </ligand>
</feature>
<dbReference type="InterPro" id="IPR001653">
    <property type="entry name" value="DAP_epimerase_DapF"/>
</dbReference>
<comment type="subunit">
    <text evidence="8">Homodimer.</text>
</comment>
<evidence type="ECO:0000256" key="9">
    <source>
        <dbReference type="PROSITE-ProRule" id="PRU10125"/>
    </source>
</evidence>
<dbReference type="PANTHER" id="PTHR31689">
    <property type="entry name" value="DIAMINOPIMELATE EPIMERASE, CHLOROPLASTIC"/>
    <property type="match status" value="1"/>
</dbReference>
<dbReference type="PANTHER" id="PTHR31689:SF0">
    <property type="entry name" value="DIAMINOPIMELATE EPIMERASE"/>
    <property type="match status" value="1"/>
</dbReference>
<dbReference type="Gene3D" id="3.10.310.10">
    <property type="entry name" value="Diaminopimelate Epimerase, Chain A, domain 1"/>
    <property type="match status" value="2"/>
</dbReference>
<keyword evidence="5 8" id="KW-0457">Lysine biosynthesis</keyword>
<feature type="active site" evidence="9">
    <location>
        <position position="77"/>
    </location>
</feature>
<dbReference type="GO" id="GO:0008837">
    <property type="term" value="F:diaminopimelate epimerase activity"/>
    <property type="evidence" value="ECO:0007669"/>
    <property type="project" value="UniProtKB-EC"/>
</dbReference>
<comment type="caution">
    <text evidence="8">Lacks conserved residue(s) required for the propagation of feature annotation.</text>
</comment>
<dbReference type="Proteomes" id="UP000831495">
    <property type="component" value="Chromosome"/>
</dbReference>
<feature type="binding site" evidence="8">
    <location>
        <begin position="78"/>
        <end position="79"/>
    </location>
    <ligand>
        <name>substrate</name>
    </ligand>
</feature>
<evidence type="ECO:0000256" key="6">
    <source>
        <dbReference type="ARBA" id="ARBA00023235"/>
    </source>
</evidence>
<dbReference type="EMBL" id="CP093366">
    <property type="protein sequence ID" value="UQS82518.1"/>
    <property type="molecule type" value="Genomic_DNA"/>
</dbReference>
<dbReference type="InterPro" id="IPR018510">
    <property type="entry name" value="DAP_epimerase_AS"/>
</dbReference>
<organism evidence="10 11">
    <name type="scientific">Bombilactobacillus folatiphilus</name>
    <dbReference type="NCBI Taxonomy" id="2923362"/>
    <lineage>
        <taxon>Bacteria</taxon>
        <taxon>Bacillati</taxon>
        <taxon>Bacillota</taxon>
        <taxon>Bacilli</taxon>
        <taxon>Lactobacillales</taxon>
        <taxon>Lactobacillaceae</taxon>
        <taxon>Bombilactobacillus</taxon>
    </lineage>
</organism>
<gene>
    <name evidence="8 10" type="primary">dapF</name>
    <name evidence="10" type="ORF">MOO45_02380</name>
</gene>
<sequence length="325" mass="35741">MQLLKVHGSLNQFFLLDQTQLQQPLTSTQLAQLVQNLAQAPNFGLVDGLLVIDQPSDPEAIAQMRVFNADGSQASMCGNGLRTVARYLADQNHLDQFQVQTPQQTLQVKRYPDLAPQVPAFGVEISPVSFALPKIGLTNVNATELINQPLPELDPQLTFTAIAVPNPHLISFVDDLSDQENRLVALGQRLNAPNPYFPDGVNLSFAQILADQQLFVQTFERGVGLTNACGTGMSATSLAFVLTYPQQAQLDKSITVYNPGGLVQVKVHQVQNRYWMELIGNATIMGHLTLSEATLHDSNADFTQIKLTLSPEVATYEQRATKYRN</sequence>
<dbReference type="NCBIfam" id="TIGR00652">
    <property type="entry name" value="DapF"/>
    <property type="match status" value="1"/>
</dbReference>
<feature type="site" description="Could be important to modulate the pK values of the two catalytic cysteine residues" evidence="8">
    <location>
        <position position="220"/>
    </location>
</feature>
<feature type="site" description="Could be important to modulate the pK values of the two catalytic cysteine residues" evidence="8">
    <location>
        <position position="168"/>
    </location>
</feature>
<evidence type="ECO:0000256" key="2">
    <source>
        <dbReference type="ARBA" id="ARBA00010219"/>
    </source>
</evidence>
<dbReference type="Pfam" id="PF01678">
    <property type="entry name" value="DAP_epimerase"/>
    <property type="match status" value="2"/>
</dbReference>
<dbReference type="EC" id="5.1.1.7" evidence="3 8"/>
<dbReference type="HAMAP" id="MF_00197">
    <property type="entry name" value="DAP_epimerase"/>
    <property type="match status" value="1"/>
</dbReference>
<feature type="binding site" evidence="8">
    <location>
        <begin position="230"/>
        <end position="231"/>
    </location>
    <ligand>
        <name>substrate</name>
    </ligand>
</feature>
<comment type="catalytic activity">
    <reaction evidence="7 8">
        <text>(2S,6S)-2,6-diaminopimelate = meso-2,6-diaminopimelate</text>
        <dbReference type="Rhea" id="RHEA:15393"/>
        <dbReference type="ChEBI" id="CHEBI:57609"/>
        <dbReference type="ChEBI" id="CHEBI:57791"/>
        <dbReference type="EC" id="5.1.1.7"/>
    </reaction>
</comment>
<evidence type="ECO:0000256" key="5">
    <source>
        <dbReference type="ARBA" id="ARBA00023154"/>
    </source>
</evidence>
<evidence type="ECO:0000256" key="7">
    <source>
        <dbReference type="ARBA" id="ARBA00051712"/>
    </source>
</evidence>
<comment type="similarity">
    <text evidence="2 8">Belongs to the diaminopimelate epimerase family.</text>
</comment>
<keyword evidence="4 8" id="KW-0028">Amino-acid biosynthesis</keyword>
<feature type="binding site" evidence="8">
    <location>
        <position position="202"/>
    </location>
    <ligand>
        <name>substrate</name>
    </ligand>
</feature>
<evidence type="ECO:0000256" key="8">
    <source>
        <dbReference type="HAMAP-Rule" id="MF_00197"/>
    </source>
</evidence>
<keyword evidence="11" id="KW-1185">Reference proteome</keyword>
<evidence type="ECO:0000313" key="10">
    <source>
        <dbReference type="EMBL" id="UQS82518.1"/>
    </source>
</evidence>
<feature type="active site" description="Proton acceptor" evidence="8">
    <location>
        <position position="229"/>
    </location>
</feature>
<evidence type="ECO:0000256" key="1">
    <source>
        <dbReference type="ARBA" id="ARBA00005196"/>
    </source>
</evidence>
<proteinExistence type="inferred from homology"/>
<evidence type="ECO:0000256" key="4">
    <source>
        <dbReference type="ARBA" id="ARBA00022605"/>
    </source>
</evidence>
<comment type="pathway">
    <text evidence="1 8">Amino-acid biosynthesis; L-lysine biosynthesis via DAP pathway; DL-2,6-diaminopimelate from LL-2,6-diaminopimelate: step 1/1.</text>
</comment>
<dbReference type="PROSITE" id="PS01326">
    <property type="entry name" value="DAP_EPIMERASE"/>
    <property type="match status" value="1"/>
</dbReference>
<accession>A0ABY4P9T9</accession>
<evidence type="ECO:0000256" key="3">
    <source>
        <dbReference type="ARBA" id="ARBA00013080"/>
    </source>
</evidence>
<protein>
    <recommendedName>
        <fullName evidence="3 8">Diaminopimelate epimerase</fullName>
        <shortName evidence="8">DAP epimerase</shortName>
        <ecNumber evidence="3 8">5.1.1.7</ecNumber>
    </recommendedName>
    <alternativeName>
        <fullName evidence="8">PLP-independent amino acid racemase</fullName>
    </alternativeName>
</protein>
<feature type="binding site" evidence="8">
    <location>
        <position position="166"/>
    </location>
    <ligand>
        <name>substrate</name>
    </ligand>
</feature>
<feature type="binding site" evidence="8">
    <location>
        <begin position="220"/>
        <end position="221"/>
    </location>
    <ligand>
        <name>substrate</name>
    </ligand>
</feature>
<name>A0ABY4P9T9_9LACO</name>
<comment type="function">
    <text evidence="8">Catalyzes the stereoinversion of LL-2,6-diaminopimelate (L,L-DAP) to meso-diaminopimelate (meso-DAP), a precursor of L-lysine and an essential component of the bacterial peptidoglycan.</text>
</comment>
<keyword evidence="6 8" id="KW-0413">Isomerase</keyword>
<keyword evidence="8" id="KW-0963">Cytoplasm</keyword>
<comment type="subcellular location">
    <subcellularLocation>
        <location evidence="8">Cytoplasm</location>
    </subcellularLocation>
</comment>
<dbReference type="SUPFAM" id="SSF54506">
    <property type="entry name" value="Diaminopimelate epimerase-like"/>
    <property type="match status" value="2"/>
</dbReference>
<feature type="binding site" evidence="8">
    <location>
        <position position="68"/>
    </location>
    <ligand>
        <name>substrate</name>
    </ligand>
</feature>
<feature type="active site" description="Proton donor" evidence="8">
    <location>
        <position position="77"/>
    </location>
</feature>
<reference evidence="10" key="1">
    <citation type="journal article" date="2022" name="Int. J. Syst. Evol. Microbiol.">
        <title>Apilactobacillus apisilvae sp. nov., Nicolia spurrieriana gen. nov. sp. nov., Bombilactobacillus folatiphilus sp. nov. and Bombilactobacillus thymidiniphilus sp. nov., four new lactic acid bacterial isolates from stingless bees Tetragonula carbonaria and Austroplebeia australis.</title>
        <authorList>
            <person name="Oliphant S.A."/>
            <person name="Watson-Haigh N.S."/>
            <person name="Sumby K.M."/>
            <person name="Gardner J."/>
            <person name="Groom S."/>
            <person name="Jiranek V."/>
        </authorList>
    </citation>
    <scope>NUCLEOTIDE SEQUENCE</scope>
    <source>
        <strain evidence="10">SG4_D2</strain>
    </source>
</reference>